<evidence type="ECO:0000313" key="1">
    <source>
        <dbReference type="EMBL" id="MCD7451276.1"/>
    </source>
</evidence>
<comment type="caution">
    <text evidence="1">The sequence shown here is derived from an EMBL/GenBank/DDBJ whole genome shotgun (WGS) entry which is preliminary data.</text>
</comment>
<dbReference type="EMBL" id="JACEIK010000159">
    <property type="protein sequence ID" value="MCD7451276.1"/>
    <property type="molecule type" value="Genomic_DNA"/>
</dbReference>
<reference evidence="1 2" key="1">
    <citation type="journal article" date="2021" name="BMC Genomics">
        <title>Datura genome reveals duplications of psychoactive alkaloid biosynthetic genes and high mutation rate following tissue culture.</title>
        <authorList>
            <person name="Rajewski A."/>
            <person name="Carter-House D."/>
            <person name="Stajich J."/>
            <person name="Litt A."/>
        </authorList>
    </citation>
    <scope>NUCLEOTIDE SEQUENCE [LARGE SCALE GENOMIC DNA]</scope>
    <source>
        <strain evidence="1">AR-01</strain>
    </source>
</reference>
<evidence type="ECO:0000313" key="2">
    <source>
        <dbReference type="Proteomes" id="UP000823775"/>
    </source>
</evidence>
<organism evidence="1 2">
    <name type="scientific">Datura stramonium</name>
    <name type="common">Jimsonweed</name>
    <name type="synonym">Common thornapple</name>
    <dbReference type="NCBI Taxonomy" id="4076"/>
    <lineage>
        <taxon>Eukaryota</taxon>
        <taxon>Viridiplantae</taxon>
        <taxon>Streptophyta</taxon>
        <taxon>Embryophyta</taxon>
        <taxon>Tracheophyta</taxon>
        <taxon>Spermatophyta</taxon>
        <taxon>Magnoliopsida</taxon>
        <taxon>eudicotyledons</taxon>
        <taxon>Gunneridae</taxon>
        <taxon>Pentapetalae</taxon>
        <taxon>asterids</taxon>
        <taxon>lamiids</taxon>
        <taxon>Solanales</taxon>
        <taxon>Solanaceae</taxon>
        <taxon>Solanoideae</taxon>
        <taxon>Datureae</taxon>
        <taxon>Datura</taxon>
    </lineage>
</organism>
<name>A0ABS8RWP6_DATST</name>
<dbReference type="PANTHER" id="PTHR36607:SF23">
    <property type="entry name" value="AMINOTRANSFERASE-LIKE PLANT MOBILE DOMAIN-CONTAINING PROTEIN"/>
    <property type="match status" value="1"/>
</dbReference>
<proteinExistence type="predicted"/>
<keyword evidence="2" id="KW-1185">Reference proteome</keyword>
<dbReference type="Proteomes" id="UP000823775">
    <property type="component" value="Unassembled WGS sequence"/>
</dbReference>
<gene>
    <name evidence="1" type="ORF">HAX54_010629</name>
</gene>
<accession>A0ABS8RWP6</accession>
<dbReference type="PANTHER" id="PTHR36607">
    <property type="entry name" value="1,2-DIHYDROXY-3-KETO-5-METHYLTHIOPENTENE DIOXYGENASE 4"/>
    <property type="match status" value="1"/>
</dbReference>
<protein>
    <submittedName>
        <fullName evidence="1">Uncharacterized protein</fullName>
    </submittedName>
</protein>
<sequence length="272" mass="31275">MVYLKDSIYPPSKSRHLIISDHKDSKDEIKLSVDTPLASQYDVPWPSLGIFSYLDDWTLDYNSRPPKTWWAEDVLSKSAKTLKAAKVYCTVYGSPYEEVVPNIAELTTYDGGKRITCHLACGRRVSLLIPVLASIYKGLNIISKCSQLDHKEACVQVHYMYDWLAYYFKTHYPLADGPTDPLMALYFGEGASRYFGIENARKHIHGGGSIILDATMVNRPHPYHYRDNGNEKEFESNYFMSIPSNYLPLRNGEIFIIEPYNPHRFSRQFGFF</sequence>